<evidence type="ECO:0000313" key="13">
    <source>
        <dbReference type="Proteomes" id="UP000053429"/>
    </source>
</evidence>
<dbReference type="CDD" id="cd06173">
    <property type="entry name" value="MFS_MefA_like"/>
    <property type="match status" value="1"/>
</dbReference>
<keyword evidence="4 10" id="KW-0812">Transmembrane</keyword>
<comment type="subcellular location">
    <subcellularLocation>
        <location evidence="1">Cell inner membrane</location>
        <topology evidence="1">Multi-pass membrane protein</topology>
    </subcellularLocation>
</comment>
<dbReference type="PANTHER" id="PTHR23513">
    <property type="entry name" value="INTEGRAL MEMBRANE EFFLUX PROTEIN-RELATED"/>
    <property type="match status" value="1"/>
</dbReference>
<feature type="transmembrane region" description="Helical" evidence="10">
    <location>
        <begin position="263"/>
        <end position="285"/>
    </location>
</feature>
<keyword evidence="5 10" id="KW-1133">Transmembrane helix</keyword>
<sequence length="431" mass="44372">MTTAAEPERVAPHRRPLFILLLAHYLSSFGNAITVITVPLYVLHTTGSSVSTGLAGFANTLPLIFAGAVGGVWIDRVGGKRMSVLSDVVAGVSIGLVPLLDDTVGLPLPVLMGLLFGRSLGSTPTGAARQSLIKPLAERGGIRLASANSWMQGAPRLGLLVGAPLAGLLIAVSGPVTGMYIDSASFLLSALLVAVGVPHSSSPASAAQRGEGFLRQLTEGAKVVRGIPVVGAMTAFVFVTNFLDDAFTPVILPVYSDQVLGSGQYLGWLVAASGCGAVVGTFGYSPASARWLTSNRWTLLGCFLVIGALRLSLTGMPGAVLSIVISFLLGLAAGPLNPALSTVMMEKVPAAVFGRVFALTSAVGMSAAPIGILVAGWSIHGIGLRGTLLCFGATYIVLVLVSLRSRALRDMDTPPAPAEDSSDTDKEMARE</sequence>
<evidence type="ECO:0000256" key="10">
    <source>
        <dbReference type="SAM" id="Phobius"/>
    </source>
</evidence>
<feature type="transmembrane region" description="Helical" evidence="10">
    <location>
        <begin position="183"/>
        <end position="202"/>
    </location>
</feature>
<evidence type="ECO:0000256" key="3">
    <source>
        <dbReference type="ARBA" id="ARBA00022475"/>
    </source>
</evidence>
<evidence type="ECO:0000256" key="9">
    <source>
        <dbReference type="SAM" id="MobiDB-lite"/>
    </source>
</evidence>
<dbReference type="EMBL" id="LMWY01000022">
    <property type="protein sequence ID" value="KUO03040.1"/>
    <property type="molecule type" value="Genomic_DNA"/>
</dbReference>
<accession>A0A101U2A1</accession>
<feature type="transmembrane region" description="Helical" evidence="10">
    <location>
        <begin position="352"/>
        <end position="376"/>
    </location>
</feature>
<keyword evidence="2" id="KW-0813">Transport</keyword>
<feature type="transmembrane region" description="Helical" evidence="10">
    <location>
        <begin position="382"/>
        <end position="403"/>
    </location>
</feature>
<evidence type="ECO:0000313" key="12">
    <source>
        <dbReference type="EMBL" id="KUO03040.1"/>
    </source>
</evidence>
<feature type="transmembrane region" description="Helical" evidence="10">
    <location>
        <begin position="17"/>
        <end position="42"/>
    </location>
</feature>
<dbReference type="OrthoDB" id="9793136at2"/>
<evidence type="ECO:0000256" key="8">
    <source>
        <dbReference type="ARBA" id="ARBA00040914"/>
    </source>
</evidence>
<keyword evidence="13" id="KW-1185">Reference proteome</keyword>
<dbReference type="RefSeq" id="WP_062720162.1">
    <property type="nucleotide sequence ID" value="NZ_KQ948929.1"/>
</dbReference>
<dbReference type="PROSITE" id="PS50850">
    <property type="entry name" value="MFS"/>
    <property type="match status" value="1"/>
</dbReference>
<evidence type="ECO:0000256" key="1">
    <source>
        <dbReference type="ARBA" id="ARBA00004429"/>
    </source>
</evidence>
<dbReference type="Gene3D" id="1.20.1250.20">
    <property type="entry name" value="MFS general substrate transporter like domains"/>
    <property type="match status" value="1"/>
</dbReference>
<organism evidence="12 13">
    <name type="scientific">Streptomyces caeruleatus</name>
    <dbReference type="NCBI Taxonomy" id="661399"/>
    <lineage>
        <taxon>Bacteria</taxon>
        <taxon>Bacillati</taxon>
        <taxon>Actinomycetota</taxon>
        <taxon>Actinomycetes</taxon>
        <taxon>Kitasatosporales</taxon>
        <taxon>Streptomycetaceae</taxon>
        <taxon>Streptomyces</taxon>
    </lineage>
</organism>
<feature type="transmembrane region" description="Helical" evidence="10">
    <location>
        <begin position="157"/>
        <end position="177"/>
    </location>
</feature>
<dbReference type="Pfam" id="PF07690">
    <property type="entry name" value="MFS_1"/>
    <property type="match status" value="1"/>
</dbReference>
<dbReference type="STRING" id="661399.AQJ67_18795"/>
<dbReference type="AlphaFoldDB" id="A0A101U2A1"/>
<evidence type="ECO:0000256" key="6">
    <source>
        <dbReference type="ARBA" id="ARBA00023136"/>
    </source>
</evidence>
<name>A0A101U2A1_9ACTN</name>
<dbReference type="InterPro" id="IPR011701">
    <property type="entry name" value="MFS"/>
</dbReference>
<dbReference type="Proteomes" id="UP000053429">
    <property type="component" value="Unassembled WGS sequence"/>
</dbReference>
<dbReference type="GO" id="GO:0022857">
    <property type="term" value="F:transmembrane transporter activity"/>
    <property type="evidence" value="ECO:0007669"/>
    <property type="project" value="InterPro"/>
</dbReference>
<feature type="transmembrane region" description="Helical" evidence="10">
    <location>
        <begin position="54"/>
        <end position="74"/>
    </location>
</feature>
<evidence type="ECO:0000256" key="2">
    <source>
        <dbReference type="ARBA" id="ARBA00022448"/>
    </source>
</evidence>
<dbReference type="PANTHER" id="PTHR23513:SF9">
    <property type="entry name" value="ENTEROBACTIN EXPORTER ENTS"/>
    <property type="match status" value="1"/>
</dbReference>
<dbReference type="InterPro" id="IPR020846">
    <property type="entry name" value="MFS_dom"/>
</dbReference>
<reference evidence="12 13" key="1">
    <citation type="submission" date="2015-10" db="EMBL/GenBank/DDBJ databases">
        <title>Draft genome sequence of Streptomyces caeruleatus NRRL B-24802, type strain for the species Streptomyces caeruleatus.</title>
        <authorList>
            <person name="Ruckert C."/>
            <person name="Winkler A."/>
            <person name="Kalinowski J."/>
            <person name="Kampfer P."/>
            <person name="Glaeser S."/>
        </authorList>
    </citation>
    <scope>NUCLEOTIDE SEQUENCE [LARGE SCALE GENOMIC DNA]</scope>
    <source>
        <strain evidence="12 13">NRRL B-24802</strain>
    </source>
</reference>
<feature type="domain" description="Major facilitator superfamily (MFS) profile" evidence="11">
    <location>
        <begin position="230"/>
        <end position="431"/>
    </location>
</feature>
<dbReference type="SUPFAM" id="SSF103473">
    <property type="entry name" value="MFS general substrate transporter"/>
    <property type="match status" value="1"/>
</dbReference>
<keyword evidence="3" id="KW-1003">Cell membrane</keyword>
<feature type="transmembrane region" description="Helical" evidence="10">
    <location>
        <begin position="223"/>
        <end position="243"/>
    </location>
</feature>
<comment type="caution">
    <text evidence="12">The sequence shown here is derived from an EMBL/GenBank/DDBJ whole genome shotgun (WGS) entry which is preliminary data.</text>
</comment>
<feature type="transmembrane region" description="Helical" evidence="10">
    <location>
        <begin position="319"/>
        <end position="340"/>
    </location>
</feature>
<dbReference type="InterPro" id="IPR036259">
    <property type="entry name" value="MFS_trans_sf"/>
</dbReference>
<evidence type="ECO:0000256" key="7">
    <source>
        <dbReference type="ARBA" id="ARBA00038075"/>
    </source>
</evidence>
<feature type="transmembrane region" description="Helical" evidence="10">
    <location>
        <begin position="297"/>
        <end position="313"/>
    </location>
</feature>
<gene>
    <name evidence="12" type="ORF">AQJ67_18795</name>
</gene>
<evidence type="ECO:0000256" key="4">
    <source>
        <dbReference type="ARBA" id="ARBA00022692"/>
    </source>
</evidence>
<evidence type="ECO:0000256" key="5">
    <source>
        <dbReference type="ARBA" id="ARBA00022989"/>
    </source>
</evidence>
<proteinExistence type="inferred from homology"/>
<feature type="region of interest" description="Disordered" evidence="9">
    <location>
        <begin position="412"/>
        <end position="431"/>
    </location>
</feature>
<comment type="similarity">
    <text evidence="7">Belongs to the major facilitator superfamily. Drug:H(+) antiporter-3 (DHA3) (TC 2.A.1.21) family.</text>
</comment>
<keyword evidence="6 10" id="KW-0472">Membrane</keyword>
<protein>
    <recommendedName>
        <fullName evidence="8">Multidrug efflux pump Tap</fullName>
    </recommendedName>
</protein>
<evidence type="ECO:0000259" key="11">
    <source>
        <dbReference type="PROSITE" id="PS50850"/>
    </source>
</evidence>
<dbReference type="GO" id="GO:0005886">
    <property type="term" value="C:plasma membrane"/>
    <property type="evidence" value="ECO:0007669"/>
    <property type="project" value="UniProtKB-SubCell"/>
</dbReference>